<name>A0A848KCZ3_9NOCA</name>
<sequence length="279" mass="29693">MTSTPTTASGVESVQLCRSGPVATIVLNRPERKNAIDTAAWVQLQEAVHAVAEDDDIRVLVLTGAGGNFSAGADLGGGEDSRRHRTQLERMQWFNDIVLSIHALRIPTIARVDGLAIGIGMNIALACDFVVATDRARFSEIFIKRALSVDGGGSWLLPRLVGLHRAKALCLLGDMIPAAEAQDLGLVTYIVAPESLTSTVDDLAARLTAKSRLALAQTKRLLDEGLSLTLEQALENEARAQAINIASEDFKIAMEQFRSTTTETSATNGKSAANGKSDG</sequence>
<dbReference type="CDD" id="cd06558">
    <property type="entry name" value="crotonase-like"/>
    <property type="match status" value="1"/>
</dbReference>
<dbReference type="Gene3D" id="3.90.226.10">
    <property type="entry name" value="2-enoyl-CoA Hydratase, Chain A, domain 1"/>
    <property type="match status" value="1"/>
</dbReference>
<dbReference type="EMBL" id="VCQU01000005">
    <property type="protein sequence ID" value="NMN96715.1"/>
    <property type="molecule type" value="Genomic_DNA"/>
</dbReference>
<dbReference type="PANTHER" id="PTHR43802:SF1">
    <property type="entry name" value="IP11341P-RELATED"/>
    <property type="match status" value="1"/>
</dbReference>
<comment type="caution">
    <text evidence="2">The sequence shown here is derived from an EMBL/GenBank/DDBJ whole genome shotgun (WGS) entry which is preliminary data.</text>
</comment>
<dbReference type="InterPro" id="IPR029045">
    <property type="entry name" value="ClpP/crotonase-like_dom_sf"/>
</dbReference>
<keyword evidence="3" id="KW-1185">Reference proteome</keyword>
<dbReference type="InterPro" id="IPR001753">
    <property type="entry name" value="Enoyl-CoA_hydra/iso"/>
</dbReference>
<evidence type="ECO:0000313" key="3">
    <source>
        <dbReference type="Proteomes" id="UP000535543"/>
    </source>
</evidence>
<dbReference type="PANTHER" id="PTHR43802">
    <property type="entry name" value="ENOYL-COA HYDRATASE"/>
    <property type="match status" value="1"/>
</dbReference>
<reference evidence="2 3" key="2">
    <citation type="submission" date="2020-06" db="EMBL/GenBank/DDBJ databases">
        <title>Antribacter stalactiti gen. nov., sp. nov., a new member of the family Nacardiaceae isolated from a cave.</title>
        <authorList>
            <person name="Kim I.S."/>
        </authorList>
    </citation>
    <scope>NUCLEOTIDE SEQUENCE [LARGE SCALE GENOMIC DNA]</scope>
    <source>
        <strain evidence="2 3">YC2-7</strain>
    </source>
</reference>
<dbReference type="Pfam" id="PF00378">
    <property type="entry name" value="ECH_1"/>
    <property type="match status" value="1"/>
</dbReference>
<accession>A0A848KCZ3</accession>
<evidence type="ECO:0000256" key="1">
    <source>
        <dbReference type="ARBA" id="ARBA00005254"/>
    </source>
</evidence>
<dbReference type="SUPFAM" id="SSF52096">
    <property type="entry name" value="ClpP/crotonase"/>
    <property type="match status" value="1"/>
</dbReference>
<dbReference type="RefSeq" id="WP_169588896.1">
    <property type="nucleotide sequence ID" value="NZ_VCQU01000005.1"/>
</dbReference>
<evidence type="ECO:0000313" key="2">
    <source>
        <dbReference type="EMBL" id="NMN96715.1"/>
    </source>
</evidence>
<dbReference type="Proteomes" id="UP000535543">
    <property type="component" value="Unassembled WGS sequence"/>
</dbReference>
<gene>
    <name evidence="2" type="ORF">FGL95_16885</name>
</gene>
<dbReference type="AlphaFoldDB" id="A0A848KCZ3"/>
<comment type="similarity">
    <text evidence="1">Belongs to the enoyl-CoA hydratase/isomerase family.</text>
</comment>
<dbReference type="GO" id="GO:0003824">
    <property type="term" value="F:catalytic activity"/>
    <property type="evidence" value="ECO:0007669"/>
    <property type="project" value="UniProtKB-ARBA"/>
</dbReference>
<protein>
    <submittedName>
        <fullName evidence="2">Enoyl-CoA hydratase</fullName>
    </submittedName>
</protein>
<organism evidence="2 3">
    <name type="scientific">Antrihabitans stalactiti</name>
    <dbReference type="NCBI Taxonomy" id="2584121"/>
    <lineage>
        <taxon>Bacteria</taxon>
        <taxon>Bacillati</taxon>
        <taxon>Actinomycetota</taxon>
        <taxon>Actinomycetes</taxon>
        <taxon>Mycobacteriales</taxon>
        <taxon>Nocardiaceae</taxon>
        <taxon>Antrihabitans</taxon>
    </lineage>
</organism>
<reference evidence="2 3" key="1">
    <citation type="submission" date="2019-05" db="EMBL/GenBank/DDBJ databases">
        <authorList>
            <person name="Lee S.D."/>
        </authorList>
    </citation>
    <scope>NUCLEOTIDE SEQUENCE [LARGE SCALE GENOMIC DNA]</scope>
    <source>
        <strain evidence="2 3">YC2-7</strain>
    </source>
</reference>
<proteinExistence type="inferred from homology"/>